<dbReference type="GO" id="GO:0030979">
    <property type="term" value="P:alpha-glucan biosynthetic process"/>
    <property type="evidence" value="ECO:0007669"/>
    <property type="project" value="InterPro"/>
</dbReference>
<evidence type="ECO:0000256" key="3">
    <source>
        <dbReference type="PIRSR" id="PIRSR640042-1"/>
    </source>
</evidence>
<feature type="binding site" evidence="4">
    <location>
        <position position="403"/>
    </location>
    <ligand>
        <name>substrate</name>
    </ligand>
</feature>
<sequence>MPAGYLSLVLHAHLPFLRHREKKYFLQERWFFEALTECYIPLIKMMDQLDGDGLFFRFTLSISPPLLHMFKDPLLSERYLGYLLNLQKLAEEEVKRTKGDQTFNRLARMYRDRFQETEIIYEYYDRDPAMAFKRFKDAGKLELITSGATHGYLPLLAEQPQAVKAQIKYAVECYREAFGETPPGFWLPECGYYPGVDQYLADEGIKYFFVDSHGLLFARPQPRFGTYAPITTSRGVNAFARDEETSKQVWSAEEGYPGDFDYREYYRDIGYDLEWNYIKNYIPHHDKTHTGIKYYRITGKGQYKEPYNPDWAREKAAIHAGNFIFNRSLQAKHLIGHMERPPMMIAPYDAELFGHWWYEGPQWLEYLLRKVACDQEDLAMITPSDYLDLFADNQPAEPCQSSWGNEGYSAVWLESSNDWIYRHLHRAARMMSEMANALPNARGIKKRALEQAARELLLAQSSDWAFIMKTGTLVDYARERTNKHLERFNRIYQSLASGKIDKRWLFEIAAEDNIFPRIDYRVYQ</sequence>
<gene>
    <name evidence="8" type="ORF">MFMK1_003293</name>
</gene>
<protein>
    <submittedName>
        <fullName evidence="8">DUF1957 domain-containing protein</fullName>
    </submittedName>
</protein>
<feature type="domain" description="1,4-alpha-glucan branching enzyme C-terminal" evidence="7">
    <location>
        <begin position="423"/>
        <end position="523"/>
    </location>
</feature>
<name>A0AAU0US65_9FIRM</name>
<evidence type="ECO:0000313" key="8">
    <source>
        <dbReference type="EMBL" id="WRO23433.1"/>
    </source>
</evidence>
<keyword evidence="9" id="KW-1185">Reference proteome</keyword>
<evidence type="ECO:0000259" key="7">
    <source>
        <dbReference type="Pfam" id="PF09210"/>
    </source>
</evidence>
<feature type="binding site" evidence="4">
    <location>
        <position position="258"/>
    </location>
    <ligand>
        <name>substrate</name>
    </ligand>
</feature>
<feature type="domain" description="Glycoside hydrolase family 57 N-terminal" evidence="6">
    <location>
        <begin position="8"/>
        <end position="303"/>
    </location>
</feature>
<dbReference type="PANTHER" id="PTHR41695:SF1">
    <property type="entry name" value="1,4-ALPHA-GLUCAN BRANCHING ENZYME TK1436"/>
    <property type="match status" value="1"/>
</dbReference>
<dbReference type="InterPro" id="IPR028995">
    <property type="entry name" value="Glyco_hydro_57/38_cen_sf"/>
</dbReference>
<evidence type="ECO:0000256" key="1">
    <source>
        <dbReference type="ARBA" id="ARBA00006821"/>
    </source>
</evidence>
<dbReference type="InterPro" id="IPR015293">
    <property type="entry name" value="BE_C"/>
</dbReference>
<accession>A0AAU0US65</accession>
<dbReference type="InterPro" id="IPR011330">
    <property type="entry name" value="Glyco_hydro/deAcase_b/a-brl"/>
</dbReference>
<dbReference type="KEGG" id="dbc:MFMK1_003293"/>
<proteinExistence type="inferred from homology"/>
<evidence type="ECO:0000256" key="2">
    <source>
        <dbReference type="ARBA" id="ARBA00023277"/>
    </source>
</evidence>
<reference evidence="8 9" key="1">
    <citation type="submission" date="2023-04" db="EMBL/GenBank/DDBJ databases">
        <authorList>
            <person name="Hsu D."/>
        </authorList>
    </citation>
    <scope>NUCLEOTIDE SEQUENCE [LARGE SCALE GENOMIC DNA]</scope>
    <source>
        <strain evidence="8 9">MK1</strain>
    </source>
</reference>
<dbReference type="Proteomes" id="UP001329915">
    <property type="component" value="Chromosome"/>
</dbReference>
<dbReference type="InterPro" id="IPR027291">
    <property type="entry name" value="Glyco_hydro_38_N_sf"/>
</dbReference>
<evidence type="ECO:0000256" key="5">
    <source>
        <dbReference type="RuleBase" id="RU361196"/>
    </source>
</evidence>
<dbReference type="Pfam" id="PF03065">
    <property type="entry name" value="Glyco_hydro_57"/>
    <property type="match status" value="1"/>
</dbReference>
<feature type="active site" description="Nucleophile" evidence="3">
    <location>
        <position position="189"/>
    </location>
</feature>
<dbReference type="InterPro" id="IPR037090">
    <property type="entry name" value="57_glycoside_trans_central"/>
</dbReference>
<feature type="binding site" evidence="4">
    <location>
        <position position="463"/>
    </location>
    <ligand>
        <name>substrate</name>
    </ligand>
</feature>
<dbReference type="GO" id="GO:0003844">
    <property type="term" value="F:1,4-alpha-glucan branching enzyme activity"/>
    <property type="evidence" value="ECO:0007669"/>
    <property type="project" value="InterPro"/>
</dbReference>
<keyword evidence="2 5" id="KW-0119">Carbohydrate metabolism</keyword>
<evidence type="ECO:0000313" key="9">
    <source>
        <dbReference type="Proteomes" id="UP001329915"/>
    </source>
</evidence>
<comment type="similarity">
    <text evidence="1 5">Belongs to the glycosyl hydrolase 57 family.</text>
</comment>
<dbReference type="Pfam" id="PF09210">
    <property type="entry name" value="BE_C"/>
    <property type="match status" value="1"/>
</dbReference>
<dbReference type="CDD" id="cd10792">
    <property type="entry name" value="GH57N_AmyC_like"/>
    <property type="match status" value="1"/>
</dbReference>
<feature type="binding site" evidence="4">
    <location>
        <position position="241"/>
    </location>
    <ligand>
        <name>substrate</name>
    </ligand>
</feature>
<dbReference type="SUPFAM" id="SSF88688">
    <property type="entry name" value="Families 57/38 glycoside transferase middle domain"/>
    <property type="match status" value="1"/>
</dbReference>
<dbReference type="AlphaFoldDB" id="A0AAU0US65"/>
<dbReference type="Gene3D" id="1.20.1430.10">
    <property type="entry name" value="Families 57/38 glycoside transferase, middle domain"/>
    <property type="match status" value="1"/>
</dbReference>
<dbReference type="GO" id="GO:0005576">
    <property type="term" value="C:extracellular region"/>
    <property type="evidence" value="ECO:0007669"/>
    <property type="project" value="TreeGrafter"/>
</dbReference>
<dbReference type="InterPro" id="IPR004300">
    <property type="entry name" value="Glyco_hydro_57_N"/>
</dbReference>
<feature type="active site" description="Proton donor" evidence="3">
    <location>
        <position position="349"/>
    </location>
</feature>
<evidence type="ECO:0000259" key="6">
    <source>
        <dbReference type="Pfam" id="PF03065"/>
    </source>
</evidence>
<dbReference type="SUPFAM" id="SSF88713">
    <property type="entry name" value="Glycoside hydrolase/deacetylase"/>
    <property type="match status" value="1"/>
</dbReference>
<dbReference type="InterPro" id="IPR040042">
    <property type="entry name" value="Branching_enz_MT3115-like"/>
</dbReference>
<dbReference type="EMBL" id="CP121694">
    <property type="protein sequence ID" value="WRO23433.1"/>
    <property type="molecule type" value="Genomic_DNA"/>
</dbReference>
<dbReference type="PANTHER" id="PTHR41695">
    <property type="entry name" value="1,4-ALPHA-GLUCAN BRANCHING ENZYME RV3031-RELATED"/>
    <property type="match status" value="1"/>
</dbReference>
<organism evidence="8 9">
    <name type="scientific">Metallumcola ferriviriculae</name>
    <dbReference type="NCBI Taxonomy" id="3039180"/>
    <lineage>
        <taxon>Bacteria</taxon>
        <taxon>Bacillati</taxon>
        <taxon>Bacillota</taxon>
        <taxon>Clostridia</taxon>
        <taxon>Neomoorellales</taxon>
        <taxon>Desulfitibacteraceae</taxon>
        <taxon>Metallumcola</taxon>
    </lineage>
</organism>
<evidence type="ECO:0000256" key="4">
    <source>
        <dbReference type="PIRSR" id="PIRSR640042-2"/>
    </source>
</evidence>
<dbReference type="Gene3D" id="3.20.110.10">
    <property type="entry name" value="Glycoside hydrolase 38, N terminal domain"/>
    <property type="match status" value="1"/>
</dbReference>
<dbReference type="RefSeq" id="WP_366922816.1">
    <property type="nucleotide sequence ID" value="NZ_CP121694.1"/>
</dbReference>